<dbReference type="SUPFAM" id="SSF48498">
    <property type="entry name" value="Tetracyclin repressor-like, C-terminal domain"/>
    <property type="match status" value="1"/>
</dbReference>
<dbReference type="EMBL" id="CP109441">
    <property type="protein sequence ID" value="WUV42275.1"/>
    <property type="molecule type" value="Genomic_DNA"/>
</dbReference>
<dbReference type="PANTHER" id="PTHR30055">
    <property type="entry name" value="HTH-TYPE TRANSCRIPTIONAL REGULATOR RUTR"/>
    <property type="match status" value="1"/>
</dbReference>
<evidence type="ECO:0000313" key="6">
    <source>
        <dbReference type="EMBL" id="WUV42275.1"/>
    </source>
</evidence>
<dbReference type="InterPro" id="IPR050109">
    <property type="entry name" value="HTH-type_TetR-like_transc_reg"/>
</dbReference>
<dbReference type="Proteomes" id="UP001432062">
    <property type="component" value="Chromosome"/>
</dbReference>
<evidence type="ECO:0000256" key="1">
    <source>
        <dbReference type="ARBA" id="ARBA00023015"/>
    </source>
</evidence>
<dbReference type="InterPro" id="IPR001647">
    <property type="entry name" value="HTH_TetR"/>
</dbReference>
<dbReference type="RefSeq" id="WP_327095583.1">
    <property type="nucleotide sequence ID" value="NZ_CP109149.1"/>
</dbReference>
<dbReference type="Pfam" id="PF16859">
    <property type="entry name" value="TetR_C_11"/>
    <property type="match status" value="1"/>
</dbReference>
<gene>
    <name evidence="6" type="ORF">OG563_23670</name>
</gene>
<sequence>MDEQARARRPGGRSARVRAAVHKAVTELVAERGYGNFTVADVATRAGVADTSIYRRWGNLEALAMEVTVDRLGTESAIPNTGSLEGDLRAYAAKAARDVSGPDGLALLRTILALLDTGTAGEQTRDRFLSERANQVQAMLDRAKARGEQVPEVLEVVDIILAPLYTRTLFGTGPLTDDYVETLVDRLLHAATDKRK</sequence>
<evidence type="ECO:0000256" key="3">
    <source>
        <dbReference type="ARBA" id="ARBA00023163"/>
    </source>
</evidence>
<evidence type="ECO:0000313" key="7">
    <source>
        <dbReference type="Proteomes" id="UP001432062"/>
    </source>
</evidence>
<proteinExistence type="predicted"/>
<protein>
    <submittedName>
        <fullName evidence="6">TetR/AcrR family transcriptional regulator</fullName>
    </submittedName>
</protein>
<dbReference type="InterPro" id="IPR036271">
    <property type="entry name" value="Tet_transcr_reg_TetR-rel_C_sf"/>
</dbReference>
<dbReference type="PROSITE" id="PS50977">
    <property type="entry name" value="HTH_TETR_2"/>
    <property type="match status" value="1"/>
</dbReference>
<dbReference type="InterPro" id="IPR009057">
    <property type="entry name" value="Homeodomain-like_sf"/>
</dbReference>
<organism evidence="6 7">
    <name type="scientific">Nocardia vinacea</name>
    <dbReference type="NCBI Taxonomy" id="96468"/>
    <lineage>
        <taxon>Bacteria</taxon>
        <taxon>Bacillati</taxon>
        <taxon>Actinomycetota</taxon>
        <taxon>Actinomycetes</taxon>
        <taxon>Mycobacteriales</taxon>
        <taxon>Nocardiaceae</taxon>
        <taxon>Nocardia</taxon>
    </lineage>
</organism>
<dbReference type="PRINTS" id="PR00455">
    <property type="entry name" value="HTHTETR"/>
</dbReference>
<dbReference type="PANTHER" id="PTHR30055:SF148">
    <property type="entry name" value="TETR-FAMILY TRANSCRIPTIONAL REGULATOR"/>
    <property type="match status" value="1"/>
</dbReference>
<dbReference type="Gene3D" id="1.10.10.60">
    <property type="entry name" value="Homeodomain-like"/>
    <property type="match status" value="1"/>
</dbReference>
<evidence type="ECO:0000256" key="4">
    <source>
        <dbReference type="PROSITE-ProRule" id="PRU00335"/>
    </source>
</evidence>
<keyword evidence="7" id="KW-1185">Reference proteome</keyword>
<keyword evidence="1" id="KW-0805">Transcription regulation</keyword>
<dbReference type="Pfam" id="PF00440">
    <property type="entry name" value="TetR_N"/>
    <property type="match status" value="1"/>
</dbReference>
<evidence type="ECO:0000259" key="5">
    <source>
        <dbReference type="PROSITE" id="PS50977"/>
    </source>
</evidence>
<reference evidence="6" key="1">
    <citation type="submission" date="2022-10" db="EMBL/GenBank/DDBJ databases">
        <title>The complete genomes of actinobacterial strains from the NBC collection.</title>
        <authorList>
            <person name="Joergensen T.S."/>
            <person name="Alvarez Arevalo M."/>
            <person name="Sterndorff E.B."/>
            <person name="Faurdal D."/>
            <person name="Vuksanovic O."/>
            <person name="Mourched A.-S."/>
            <person name="Charusanti P."/>
            <person name="Shaw S."/>
            <person name="Blin K."/>
            <person name="Weber T."/>
        </authorList>
    </citation>
    <scope>NUCLEOTIDE SEQUENCE</scope>
    <source>
        <strain evidence="6">NBC_01482</strain>
    </source>
</reference>
<dbReference type="Gene3D" id="1.10.357.10">
    <property type="entry name" value="Tetracycline Repressor, domain 2"/>
    <property type="match status" value="1"/>
</dbReference>
<feature type="DNA-binding region" description="H-T-H motif" evidence="4">
    <location>
        <begin position="38"/>
        <end position="57"/>
    </location>
</feature>
<dbReference type="SUPFAM" id="SSF46689">
    <property type="entry name" value="Homeodomain-like"/>
    <property type="match status" value="1"/>
</dbReference>
<feature type="domain" description="HTH tetR-type" evidence="5">
    <location>
        <begin position="15"/>
        <end position="75"/>
    </location>
</feature>
<keyword evidence="2 4" id="KW-0238">DNA-binding</keyword>
<accession>A0ABZ1YJW5</accession>
<name>A0ABZ1YJW5_9NOCA</name>
<keyword evidence="3" id="KW-0804">Transcription</keyword>
<evidence type="ECO:0000256" key="2">
    <source>
        <dbReference type="ARBA" id="ARBA00023125"/>
    </source>
</evidence>
<dbReference type="InterPro" id="IPR011075">
    <property type="entry name" value="TetR_C"/>
</dbReference>